<feature type="region of interest" description="Disordered" evidence="1">
    <location>
        <begin position="250"/>
        <end position="288"/>
    </location>
</feature>
<evidence type="ECO:0000259" key="2">
    <source>
        <dbReference type="Pfam" id="PF06812"/>
    </source>
</evidence>
<proteinExistence type="predicted"/>
<sequence>MSQIDVDSLLKEMSAEAPCGEDLEYDPEFGEMERAAQVKSEQQIGDTVIPAQEVDWPDIKKRTTELFSRTKDLRVAIFLTQSLLHTEGFSGLRDGLALIQGLLEQYWEAVHPQLDPDDNNNPTLRVNILSSLCAPDSMLHSIREAILLNSKVFGRLSLRDILISSGKLSLPSSSSEKPVESSTIDAAFMDAQLDELQSTAEAIHQSIESAKTIESLLMDKVGVEQMADFSALPNLLKEAQHIMSEHLVSRGVGEPGAGETEVTADGSDAPANDAAGASTSQAVSQSVSGQINTREDVIRVLDMACDYFKRHEPSSPVPLLLQRAKRLVAKDFLEILRDLTPAGVTQAEDICGVIDQK</sequence>
<gene>
    <name evidence="3" type="ORF">MNBD_GAMMA09-2785</name>
</gene>
<dbReference type="Pfam" id="PF06812">
    <property type="entry name" value="ImpA_N"/>
    <property type="match status" value="1"/>
</dbReference>
<organism evidence="3">
    <name type="scientific">hydrothermal vent metagenome</name>
    <dbReference type="NCBI Taxonomy" id="652676"/>
    <lineage>
        <taxon>unclassified sequences</taxon>
        <taxon>metagenomes</taxon>
        <taxon>ecological metagenomes</taxon>
    </lineage>
</organism>
<protein>
    <submittedName>
        <fullName evidence="3">Uncharacterized protein ImpA</fullName>
    </submittedName>
</protein>
<feature type="compositionally biased region" description="Low complexity" evidence="1">
    <location>
        <begin position="274"/>
        <end position="288"/>
    </location>
</feature>
<feature type="domain" description="ImpA N-terminal" evidence="2">
    <location>
        <begin position="10"/>
        <end position="133"/>
    </location>
</feature>
<dbReference type="PANTHER" id="PTHR37951:SF1">
    <property type="entry name" value="TYPE VI SECRETION SYSTEM COMPONENT TSSA1"/>
    <property type="match status" value="1"/>
</dbReference>
<dbReference type="NCBIfam" id="TIGR03363">
    <property type="entry name" value="VI_chp_8"/>
    <property type="match status" value="1"/>
</dbReference>
<dbReference type="AlphaFoldDB" id="A0A3B0YJX9"/>
<dbReference type="InterPro" id="IPR017740">
    <property type="entry name" value="TssA-like"/>
</dbReference>
<dbReference type="InterPro" id="IPR010657">
    <property type="entry name" value="ImpA_N"/>
</dbReference>
<evidence type="ECO:0000256" key="1">
    <source>
        <dbReference type="SAM" id="MobiDB-lite"/>
    </source>
</evidence>
<accession>A0A3B0YJX9</accession>
<dbReference type="EMBL" id="UOFI01000148">
    <property type="protein sequence ID" value="VAW69204.1"/>
    <property type="molecule type" value="Genomic_DNA"/>
</dbReference>
<name>A0A3B0YJX9_9ZZZZ</name>
<dbReference type="PANTHER" id="PTHR37951">
    <property type="entry name" value="CYTOPLASMIC PROTEIN-RELATED"/>
    <property type="match status" value="1"/>
</dbReference>
<evidence type="ECO:0000313" key="3">
    <source>
        <dbReference type="EMBL" id="VAW69204.1"/>
    </source>
</evidence>
<reference evidence="3" key="1">
    <citation type="submission" date="2018-06" db="EMBL/GenBank/DDBJ databases">
        <authorList>
            <person name="Zhirakovskaya E."/>
        </authorList>
    </citation>
    <scope>NUCLEOTIDE SEQUENCE</scope>
</reference>